<reference evidence="1 2" key="1">
    <citation type="journal article" date="2015" name="Stand. Genomic Sci.">
        <title>Genomic Encyclopedia of Bacterial and Archaeal Type Strains, Phase III: the genomes of soil and plant-associated and newly described type strains.</title>
        <authorList>
            <person name="Whitman W.B."/>
            <person name="Woyke T."/>
            <person name="Klenk H.P."/>
            <person name="Zhou Y."/>
            <person name="Lilburn T.G."/>
            <person name="Beck B.J."/>
            <person name="De Vos P."/>
            <person name="Vandamme P."/>
            <person name="Eisen J.A."/>
            <person name="Garrity G."/>
            <person name="Hugenholtz P."/>
            <person name="Kyrpides N.C."/>
        </authorList>
    </citation>
    <scope>NUCLEOTIDE SEQUENCE [LARGE SCALE GENOMIC DNA]</scope>
    <source>
        <strain evidence="1 2">CECT 7306</strain>
    </source>
</reference>
<organism evidence="1 2">
    <name type="scientific">Pseudokineococcus lusitanus</name>
    <dbReference type="NCBI Taxonomy" id="763993"/>
    <lineage>
        <taxon>Bacteria</taxon>
        <taxon>Bacillati</taxon>
        <taxon>Actinomycetota</taxon>
        <taxon>Actinomycetes</taxon>
        <taxon>Kineosporiales</taxon>
        <taxon>Kineosporiaceae</taxon>
        <taxon>Pseudokineococcus</taxon>
    </lineage>
</organism>
<proteinExistence type="predicted"/>
<sequence>MASTTWTDDLRGRWDELLDEYRESLLGQLDGLTEEQARRSLVPSRTTLLGLVKHVTYVEAVWFEQAVTGRALKDIGVASTPDRSFVLARTDTVASISAAYRERCAASRRNVADLALEDEVDGRGTRAVWALYTQVLRELAHHSGHADVLREQVLAQGDDPSAPAGRA</sequence>
<dbReference type="AlphaFoldDB" id="A0A3N1HRE5"/>
<dbReference type="Pfam" id="PF04978">
    <property type="entry name" value="MST"/>
    <property type="match status" value="1"/>
</dbReference>
<evidence type="ECO:0000313" key="1">
    <source>
        <dbReference type="EMBL" id="ROP44962.1"/>
    </source>
</evidence>
<dbReference type="InParanoid" id="A0A3N1HRE5"/>
<keyword evidence="2" id="KW-1185">Reference proteome</keyword>
<dbReference type="SUPFAM" id="SSF109854">
    <property type="entry name" value="DinB/YfiT-like putative metalloenzymes"/>
    <property type="match status" value="1"/>
</dbReference>
<dbReference type="RefSeq" id="WP_123379170.1">
    <property type="nucleotide sequence ID" value="NZ_RJKN01000002.1"/>
</dbReference>
<dbReference type="EMBL" id="RJKN01000002">
    <property type="protein sequence ID" value="ROP44962.1"/>
    <property type="molecule type" value="Genomic_DNA"/>
</dbReference>
<dbReference type="Gene3D" id="1.20.120.450">
    <property type="entry name" value="dinb family like domain"/>
    <property type="match status" value="1"/>
</dbReference>
<accession>A0A3N1HRE5</accession>
<dbReference type="OrthoDB" id="4548523at2"/>
<dbReference type="InterPro" id="IPR007061">
    <property type="entry name" value="MST-like"/>
</dbReference>
<evidence type="ECO:0000313" key="2">
    <source>
        <dbReference type="Proteomes" id="UP000276232"/>
    </source>
</evidence>
<comment type="caution">
    <text evidence="1">The sequence shown here is derived from an EMBL/GenBank/DDBJ whole genome shotgun (WGS) entry which is preliminary data.</text>
</comment>
<name>A0A3N1HRE5_9ACTN</name>
<protein>
    <submittedName>
        <fullName evidence="1">Uncharacterized protein DUF664</fullName>
    </submittedName>
</protein>
<dbReference type="Proteomes" id="UP000276232">
    <property type="component" value="Unassembled WGS sequence"/>
</dbReference>
<gene>
    <name evidence="1" type="ORF">EDC03_1092</name>
</gene>
<dbReference type="InterPro" id="IPR034660">
    <property type="entry name" value="DinB/YfiT-like"/>
</dbReference>